<organism evidence="1 2">
    <name type="scientific">Pleurodeles waltl</name>
    <name type="common">Iberian ribbed newt</name>
    <dbReference type="NCBI Taxonomy" id="8319"/>
    <lineage>
        <taxon>Eukaryota</taxon>
        <taxon>Metazoa</taxon>
        <taxon>Chordata</taxon>
        <taxon>Craniata</taxon>
        <taxon>Vertebrata</taxon>
        <taxon>Euteleostomi</taxon>
        <taxon>Amphibia</taxon>
        <taxon>Batrachia</taxon>
        <taxon>Caudata</taxon>
        <taxon>Salamandroidea</taxon>
        <taxon>Salamandridae</taxon>
        <taxon>Pleurodelinae</taxon>
        <taxon>Pleurodeles</taxon>
    </lineage>
</organism>
<reference evidence="1" key="1">
    <citation type="journal article" date="2022" name="bioRxiv">
        <title>Sequencing and chromosome-scale assembly of the giantPleurodeles waltlgenome.</title>
        <authorList>
            <person name="Brown T."/>
            <person name="Elewa A."/>
            <person name="Iarovenko S."/>
            <person name="Subramanian E."/>
            <person name="Araus A.J."/>
            <person name="Petzold A."/>
            <person name="Susuki M."/>
            <person name="Suzuki K.-i.T."/>
            <person name="Hayashi T."/>
            <person name="Toyoda A."/>
            <person name="Oliveira C."/>
            <person name="Osipova E."/>
            <person name="Leigh N.D."/>
            <person name="Simon A."/>
            <person name="Yun M.H."/>
        </authorList>
    </citation>
    <scope>NUCLEOTIDE SEQUENCE</scope>
    <source>
        <strain evidence="1">20211129_DDA</strain>
        <tissue evidence="1">Liver</tissue>
    </source>
</reference>
<keyword evidence="2" id="KW-1185">Reference proteome</keyword>
<dbReference type="Proteomes" id="UP001066276">
    <property type="component" value="Chromosome 1_2"/>
</dbReference>
<name>A0AAV7W8A0_PLEWA</name>
<evidence type="ECO:0000313" key="1">
    <source>
        <dbReference type="EMBL" id="KAJ1208515.1"/>
    </source>
</evidence>
<dbReference type="InterPro" id="IPR029270">
    <property type="entry name" value="LIX1"/>
</dbReference>
<gene>
    <name evidence="1" type="ORF">NDU88_003899</name>
</gene>
<dbReference type="EMBL" id="JANPWB010000002">
    <property type="protein sequence ID" value="KAJ1208515.1"/>
    <property type="molecule type" value="Genomic_DNA"/>
</dbReference>
<proteinExistence type="predicted"/>
<comment type="caution">
    <text evidence="1">The sequence shown here is derived from an EMBL/GenBank/DDBJ whole genome shotgun (WGS) entry which is preliminary data.</text>
</comment>
<dbReference type="AlphaFoldDB" id="A0AAV7W8A0"/>
<protein>
    <submittedName>
        <fullName evidence="1">Uncharacterized protein</fullName>
    </submittedName>
</protein>
<evidence type="ECO:0000313" key="2">
    <source>
        <dbReference type="Proteomes" id="UP001066276"/>
    </source>
</evidence>
<dbReference type="Pfam" id="PF14954">
    <property type="entry name" value="LIX1"/>
    <property type="match status" value="1"/>
</dbReference>
<sequence>MVVRTSSPLAIAEARRDAAKVALINSLFNELPTRRITKEFIAESVQEAVSSTSVSGRLRLLRHRLRSAIEL</sequence>
<accession>A0AAV7W8A0</accession>